<sequence>MIAPERLSAIAAAARQAPTLAALRHSFADLHFSECSEDDISPRFRPAAELAQHRLYLIAGANGHCLELTNDPAIATGILLAARADDE</sequence>
<evidence type="ECO:0000313" key="2">
    <source>
        <dbReference type="EMBL" id="RKT49985.1"/>
    </source>
</evidence>
<comment type="caution">
    <text evidence="2">The sequence shown here is derived from an EMBL/GenBank/DDBJ whole genome shotgun (WGS) entry which is preliminary data.</text>
</comment>
<evidence type="ECO:0000313" key="3">
    <source>
        <dbReference type="Proteomes" id="UP000270626"/>
    </source>
</evidence>
<gene>
    <name evidence="2" type="ORF">DFR40_3128</name>
</gene>
<reference evidence="2 3" key="1">
    <citation type="submission" date="2018-10" db="EMBL/GenBank/DDBJ databases">
        <title>Genomic Encyclopedia of Type Strains, Phase IV (KMG-IV): sequencing the most valuable type-strain genomes for metagenomic binning, comparative biology and taxonomic classification.</title>
        <authorList>
            <person name="Goeker M."/>
        </authorList>
    </citation>
    <scope>NUCLEOTIDE SEQUENCE [LARGE SCALE GENOMIC DNA]</scope>
    <source>
        <strain evidence="2 3">DSM 23841</strain>
    </source>
</reference>
<accession>A0A495VNS8</accession>
<evidence type="ECO:0000259" key="1">
    <source>
        <dbReference type="Pfam" id="PF19624"/>
    </source>
</evidence>
<dbReference type="Proteomes" id="UP000270626">
    <property type="component" value="Unassembled WGS sequence"/>
</dbReference>
<dbReference type="EMBL" id="RBXP01000019">
    <property type="protein sequence ID" value="RKT49985.1"/>
    <property type="molecule type" value="Genomic_DNA"/>
</dbReference>
<dbReference type="RefSeq" id="WP_121459398.1">
    <property type="nucleotide sequence ID" value="NZ_RBXP01000019.1"/>
</dbReference>
<keyword evidence="3" id="KW-1185">Reference proteome</keyword>
<organism evidence="2 3">
    <name type="scientific">Azonexus fungiphilus</name>
    <dbReference type="NCBI Taxonomy" id="146940"/>
    <lineage>
        <taxon>Bacteria</taxon>
        <taxon>Pseudomonadati</taxon>
        <taxon>Pseudomonadota</taxon>
        <taxon>Betaproteobacteria</taxon>
        <taxon>Rhodocyclales</taxon>
        <taxon>Azonexaceae</taxon>
        <taxon>Azonexus</taxon>
    </lineage>
</organism>
<proteinExistence type="predicted"/>
<protein>
    <recommendedName>
        <fullName evidence="1">DUF6129 domain-containing protein</fullName>
    </recommendedName>
</protein>
<dbReference type="InterPro" id="IPR046132">
    <property type="entry name" value="DUF6129"/>
</dbReference>
<name>A0A495VNS8_9RHOO</name>
<dbReference type="AlphaFoldDB" id="A0A495VNS8"/>
<dbReference type="Pfam" id="PF19624">
    <property type="entry name" value="DUF6129"/>
    <property type="match status" value="1"/>
</dbReference>
<feature type="domain" description="DUF6129" evidence="1">
    <location>
        <begin position="21"/>
        <end position="71"/>
    </location>
</feature>
<dbReference type="OrthoDB" id="8563875at2"/>